<comment type="function">
    <text evidence="10">Required for transformation and DNA binding.</text>
</comment>
<dbReference type="InterPro" id="IPR045584">
    <property type="entry name" value="Pilin-like"/>
</dbReference>
<evidence type="ECO:0000256" key="5">
    <source>
        <dbReference type="ARBA" id="ARBA00022692"/>
    </source>
</evidence>
<dbReference type="Gene3D" id="3.30.700.10">
    <property type="entry name" value="Glycoprotein, Type 4 Pilin"/>
    <property type="match status" value="1"/>
</dbReference>
<evidence type="ECO:0000313" key="13">
    <source>
        <dbReference type="Proteomes" id="UP000252585"/>
    </source>
</evidence>
<sequence>MIKNENGFTLIEMLVVLAVISILLILFIPNLASKNEEIQTKGCEALIELGENQLLSYKLDNGGVSPTNLEELINKGYMKSISCDNGNKTLAYKTGSTDELTTNQTP</sequence>
<dbReference type="Pfam" id="PF07963">
    <property type="entry name" value="N_methyl"/>
    <property type="match status" value="1"/>
</dbReference>
<evidence type="ECO:0000256" key="6">
    <source>
        <dbReference type="ARBA" id="ARBA00022989"/>
    </source>
</evidence>
<keyword evidence="5 10" id="KW-0812">Transmembrane</keyword>
<dbReference type="SUPFAM" id="SSF54523">
    <property type="entry name" value="Pili subunits"/>
    <property type="match status" value="1"/>
</dbReference>
<evidence type="ECO:0000313" key="12">
    <source>
        <dbReference type="EMBL" id="RCW65383.1"/>
    </source>
</evidence>
<dbReference type="PIRSF" id="PIRSF029928">
    <property type="entry name" value="Late_competence_ComGC"/>
    <property type="match status" value="1"/>
</dbReference>
<evidence type="ECO:0000256" key="8">
    <source>
        <dbReference type="ARBA" id="ARBA00023287"/>
    </source>
</evidence>
<evidence type="ECO:0000256" key="9">
    <source>
        <dbReference type="ARBA" id="ARBA00043982"/>
    </source>
</evidence>
<keyword evidence="13" id="KW-1185">Reference proteome</keyword>
<keyword evidence="4 11" id="KW-0488">Methylation</keyword>
<comment type="similarity">
    <text evidence="9 10">Belongs to the ComGC family.</text>
</comment>
<keyword evidence="7 10" id="KW-0472">Membrane</keyword>
<dbReference type="PRINTS" id="PR00813">
    <property type="entry name" value="BCTERIALGSPG"/>
</dbReference>
<evidence type="ECO:0000256" key="7">
    <source>
        <dbReference type="ARBA" id="ARBA00023136"/>
    </source>
</evidence>
<dbReference type="RefSeq" id="WP_245937467.1">
    <property type="nucleotide sequence ID" value="NZ_QPJJ01000011.1"/>
</dbReference>
<accession>A0A368XBP1</accession>
<comment type="caution">
    <text evidence="12">The sequence shown here is derived from an EMBL/GenBank/DDBJ whole genome shotgun (WGS) entry which is preliminary data.</text>
</comment>
<dbReference type="InterPro" id="IPR012902">
    <property type="entry name" value="N_methyl_site"/>
</dbReference>
<dbReference type="GO" id="GO:0015627">
    <property type="term" value="C:type II protein secretion system complex"/>
    <property type="evidence" value="ECO:0007669"/>
    <property type="project" value="InterPro"/>
</dbReference>
<dbReference type="InterPro" id="IPR016940">
    <property type="entry name" value="ComGC"/>
</dbReference>
<feature type="transmembrane region" description="Helical" evidence="10">
    <location>
        <begin position="7"/>
        <end position="28"/>
    </location>
</feature>
<keyword evidence="6 10" id="KW-1133">Transmembrane helix</keyword>
<evidence type="ECO:0000256" key="1">
    <source>
        <dbReference type="ARBA" id="ARBA00004162"/>
    </source>
</evidence>
<dbReference type="InterPro" id="IPR000983">
    <property type="entry name" value="Bac_GSPG_pilin"/>
</dbReference>
<dbReference type="Proteomes" id="UP000252585">
    <property type="component" value="Unassembled WGS sequence"/>
</dbReference>
<dbReference type="GO" id="GO:0030420">
    <property type="term" value="P:establishment of competence for transformation"/>
    <property type="evidence" value="ECO:0007669"/>
    <property type="project" value="UniProtKB-UniRule"/>
</dbReference>
<evidence type="ECO:0000256" key="2">
    <source>
        <dbReference type="ARBA" id="ARBA00004241"/>
    </source>
</evidence>
<comment type="subunit">
    <text evidence="10">Homodimer.</text>
</comment>
<keyword evidence="3 10" id="KW-1003">Cell membrane</keyword>
<dbReference type="GO" id="GO:0009986">
    <property type="term" value="C:cell surface"/>
    <property type="evidence" value="ECO:0007669"/>
    <property type="project" value="UniProtKB-SubCell"/>
</dbReference>
<dbReference type="AlphaFoldDB" id="A0A368XBP1"/>
<feature type="propeptide" id="PRO_5035528570" evidence="11">
    <location>
        <begin position="1"/>
        <end position="7"/>
    </location>
</feature>
<keyword evidence="8 10" id="KW-0178">Competence</keyword>
<feature type="modified residue" description="N-methylphenylalanine" evidence="11">
    <location>
        <position position="8"/>
    </location>
</feature>
<keyword evidence="10" id="KW-0813">Transport</keyword>
<dbReference type="NCBIfam" id="NF040999">
    <property type="entry name" value="pilin_ComGC"/>
    <property type="match status" value="1"/>
</dbReference>
<dbReference type="GO" id="GO:0015628">
    <property type="term" value="P:protein secretion by the type II secretion system"/>
    <property type="evidence" value="ECO:0007669"/>
    <property type="project" value="InterPro"/>
</dbReference>
<evidence type="ECO:0000256" key="10">
    <source>
        <dbReference type="PIRNR" id="PIRNR029928"/>
    </source>
</evidence>
<evidence type="ECO:0000256" key="3">
    <source>
        <dbReference type="ARBA" id="ARBA00022475"/>
    </source>
</evidence>
<reference evidence="12 13" key="1">
    <citation type="submission" date="2018-07" db="EMBL/GenBank/DDBJ databases">
        <title>Genomic Encyclopedia of Type Strains, Phase IV (KMG-IV): sequencing the most valuable type-strain genomes for metagenomic binning, comparative biology and taxonomic classification.</title>
        <authorList>
            <person name="Goeker M."/>
        </authorList>
    </citation>
    <scope>NUCLEOTIDE SEQUENCE [LARGE SCALE GENOMIC DNA]</scope>
    <source>
        <strain evidence="12 13">DSM 27696</strain>
    </source>
</reference>
<feature type="chain" id="PRO_5035528571" description="ComG operon protein 3" evidence="11">
    <location>
        <begin position="8"/>
        <end position="106"/>
    </location>
</feature>
<comment type="subcellular location">
    <subcellularLocation>
        <location evidence="1">Cell membrane</location>
        <topology evidence="1">Single-pass membrane protein</topology>
    </subcellularLocation>
    <subcellularLocation>
        <location evidence="2">Cell surface</location>
    </subcellularLocation>
</comment>
<dbReference type="NCBIfam" id="TIGR02532">
    <property type="entry name" value="IV_pilin_GFxxxE"/>
    <property type="match status" value="1"/>
</dbReference>
<evidence type="ECO:0000256" key="11">
    <source>
        <dbReference type="PIRSR" id="PIRSR029928-50"/>
    </source>
</evidence>
<name>A0A368XBP1_9BACI</name>
<gene>
    <name evidence="12" type="ORF">DFR57_111118</name>
</gene>
<organism evidence="12 13">
    <name type="scientific">Saliterribacillus persicus</name>
    <dbReference type="NCBI Taxonomy" id="930114"/>
    <lineage>
        <taxon>Bacteria</taxon>
        <taxon>Bacillati</taxon>
        <taxon>Bacillota</taxon>
        <taxon>Bacilli</taxon>
        <taxon>Bacillales</taxon>
        <taxon>Bacillaceae</taxon>
        <taxon>Saliterribacillus</taxon>
    </lineage>
</organism>
<protein>
    <recommendedName>
        <fullName evidence="10">ComG operon protein 3</fullName>
    </recommendedName>
</protein>
<evidence type="ECO:0000256" key="4">
    <source>
        <dbReference type="ARBA" id="ARBA00022481"/>
    </source>
</evidence>
<dbReference type="GO" id="GO:0005886">
    <property type="term" value="C:plasma membrane"/>
    <property type="evidence" value="ECO:0007669"/>
    <property type="project" value="UniProtKB-SubCell"/>
</dbReference>
<dbReference type="EMBL" id="QPJJ01000011">
    <property type="protein sequence ID" value="RCW65383.1"/>
    <property type="molecule type" value="Genomic_DNA"/>
</dbReference>
<proteinExistence type="inferred from homology"/>